<evidence type="ECO:0000313" key="10">
    <source>
        <dbReference type="Proteomes" id="UP000631576"/>
    </source>
</evidence>
<feature type="transmembrane region" description="Helical" evidence="8">
    <location>
        <begin position="258"/>
        <end position="280"/>
    </location>
</feature>
<organism evidence="9 10">
    <name type="scientific">Ruminococcus hominis</name>
    <dbReference type="NCBI Taxonomy" id="2763065"/>
    <lineage>
        <taxon>Bacteria</taxon>
        <taxon>Bacillati</taxon>
        <taxon>Bacillota</taxon>
        <taxon>Clostridia</taxon>
        <taxon>Eubacteriales</taxon>
        <taxon>Oscillospiraceae</taxon>
        <taxon>Ruminococcus</taxon>
    </lineage>
</organism>
<sequence length="346" mass="37475">MENHSFQMENLKRRSRYTMVFITMAILFFIIVVLNINTGNVHISVAKILKILFLRDGEAVEYNIIWKIRLPRILMAALLGGALSLSGFLLQTFFSNPIAGPFVLGISSGAKMAVAMTMIVFLKYIGTFSSYTLVMAAFIGALISTGFILLMSKKIHHMASLLVGGIMIGYICSAITDFVVTFADDSDIVNLHGWSQGSFSGTSWSNIGVAAVIVGITVIFTFFLSKPIGAYQLGEGYAQSMGVNIKLFRVALILLSSILSACVTAFAGPISFVGIAVPFLTRKAFGTARPLIIIPGTFFAGAVFCMLCDLIARMVLAPTELNISTVTSILGAPIVIYMMLKREKGR</sequence>
<dbReference type="RefSeq" id="WP_186864779.1">
    <property type="nucleotide sequence ID" value="NZ_JACOPE010000001.1"/>
</dbReference>
<dbReference type="EMBL" id="JACOPE010000001">
    <property type="protein sequence ID" value="MBC5683011.1"/>
    <property type="molecule type" value="Genomic_DNA"/>
</dbReference>
<evidence type="ECO:0000256" key="5">
    <source>
        <dbReference type="ARBA" id="ARBA00022692"/>
    </source>
</evidence>
<dbReference type="CDD" id="cd06550">
    <property type="entry name" value="TM_ABC_iron-siderophores_like"/>
    <property type="match status" value="1"/>
</dbReference>
<keyword evidence="5 8" id="KW-0812">Transmembrane</keyword>
<feature type="transmembrane region" description="Helical" evidence="8">
    <location>
        <begin position="17"/>
        <end position="36"/>
    </location>
</feature>
<proteinExistence type="inferred from homology"/>
<feature type="transmembrane region" description="Helical" evidence="8">
    <location>
        <begin position="102"/>
        <end position="122"/>
    </location>
</feature>
<feature type="transmembrane region" description="Helical" evidence="8">
    <location>
        <begin position="292"/>
        <end position="315"/>
    </location>
</feature>
<evidence type="ECO:0000256" key="4">
    <source>
        <dbReference type="ARBA" id="ARBA00022475"/>
    </source>
</evidence>
<keyword evidence="3" id="KW-0813">Transport</keyword>
<comment type="caution">
    <text evidence="9">The sequence shown here is derived from an EMBL/GenBank/DDBJ whole genome shotgun (WGS) entry which is preliminary data.</text>
</comment>
<feature type="transmembrane region" description="Helical" evidence="8">
    <location>
        <begin position="161"/>
        <end position="183"/>
    </location>
</feature>
<reference evidence="9 10" key="1">
    <citation type="submission" date="2020-08" db="EMBL/GenBank/DDBJ databases">
        <title>Genome public.</title>
        <authorList>
            <person name="Liu C."/>
            <person name="Sun Q."/>
        </authorList>
    </citation>
    <scope>NUCLEOTIDE SEQUENCE [LARGE SCALE GENOMIC DNA]</scope>
    <source>
        <strain evidence="9 10">NSJ-13</strain>
    </source>
</reference>
<protein>
    <submittedName>
        <fullName evidence="9">Iron ABC transporter permease</fullName>
    </submittedName>
</protein>
<dbReference type="PANTHER" id="PTHR30472">
    <property type="entry name" value="FERRIC ENTEROBACTIN TRANSPORT SYSTEM PERMEASE PROTEIN"/>
    <property type="match status" value="1"/>
</dbReference>
<dbReference type="Gene3D" id="1.10.3470.10">
    <property type="entry name" value="ABC transporter involved in vitamin B12 uptake, BtuC"/>
    <property type="match status" value="1"/>
</dbReference>
<dbReference type="InterPro" id="IPR037294">
    <property type="entry name" value="ABC_BtuC-like"/>
</dbReference>
<feature type="transmembrane region" description="Helical" evidence="8">
    <location>
        <begin position="321"/>
        <end position="340"/>
    </location>
</feature>
<feature type="transmembrane region" description="Helical" evidence="8">
    <location>
        <begin position="128"/>
        <end position="149"/>
    </location>
</feature>
<keyword evidence="6 8" id="KW-1133">Transmembrane helix</keyword>
<evidence type="ECO:0000256" key="6">
    <source>
        <dbReference type="ARBA" id="ARBA00022989"/>
    </source>
</evidence>
<dbReference type="Pfam" id="PF01032">
    <property type="entry name" value="FecCD"/>
    <property type="match status" value="1"/>
</dbReference>
<dbReference type="InterPro" id="IPR000522">
    <property type="entry name" value="ABC_transptr_permease_BtuC"/>
</dbReference>
<name>A0ABR7G8E7_9FIRM</name>
<evidence type="ECO:0000256" key="2">
    <source>
        <dbReference type="ARBA" id="ARBA00007935"/>
    </source>
</evidence>
<dbReference type="PANTHER" id="PTHR30472:SF41">
    <property type="entry name" value="TRANSPORT SYSTEM PERMEASE PROTEIN"/>
    <property type="match status" value="1"/>
</dbReference>
<evidence type="ECO:0000256" key="8">
    <source>
        <dbReference type="SAM" id="Phobius"/>
    </source>
</evidence>
<evidence type="ECO:0000256" key="3">
    <source>
        <dbReference type="ARBA" id="ARBA00022448"/>
    </source>
</evidence>
<accession>A0ABR7G8E7</accession>
<gene>
    <name evidence="9" type="ORF">H8S40_05415</name>
</gene>
<keyword evidence="7 8" id="KW-0472">Membrane</keyword>
<keyword evidence="10" id="KW-1185">Reference proteome</keyword>
<evidence type="ECO:0000256" key="7">
    <source>
        <dbReference type="ARBA" id="ARBA00023136"/>
    </source>
</evidence>
<evidence type="ECO:0000313" key="9">
    <source>
        <dbReference type="EMBL" id="MBC5683011.1"/>
    </source>
</evidence>
<feature type="transmembrane region" description="Helical" evidence="8">
    <location>
        <begin position="73"/>
        <end position="90"/>
    </location>
</feature>
<dbReference type="SUPFAM" id="SSF81345">
    <property type="entry name" value="ABC transporter involved in vitamin B12 uptake, BtuC"/>
    <property type="match status" value="1"/>
</dbReference>
<feature type="transmembrane region" description="Helical" evidence="8">
    <location>
        <begin position="203"/>
        <end position="224"/>
    </location>
</feature>
<comment type="similarity">
    <text evidence="2">Belongs to the binding-protein-dependent transport system permease family. FecCD subfamily.</text>
</comment>
<evidence type="ECO:0000256" key="1">
    <source>
        <dbReference type="ARBA" id="ARBA00004651"/>
    </source>
</evidence>
<dbReference type="Proteomes" id="UP000631576">
    <property type="component" value="Unassembled WGS sequence"/>
</dbReference>
<keyword evidence="4" id="KW-1003">Cell membrane</keyword>
<comment type="subcellular location">
    <subcellularLocation>
        <location evidence="1">Cell membrane</location>
        <topology evidence="1">Multi-pass membrane protein</topology>
    </subcellularLocation>
</comment>